<proteinExistence type="predicted"/>
<gene>
    <name evidence="1" type="ORF">GCM10022289_01190</name>
</gene>
<dbReference type="EMBL" id="BAABBY010000001">
    <property type="protein sequence ID" value="GAA4196072.1"/>
    <property type="molecule type" value="Genomic_DNA"/>
</dbReference>
<evidence type="ECO:0008006" key="3">
    <source>
        <dbReference type="Google" id="ProtNLM"/>
    </source>
</evidence>
<comment type="caution">
    <text evidence="1">The sequence shown here is derived from an EMBL/GenBank/DDBJ whole genome shotgun (WGS) entry which is preliminary data.</text>
</comment>
<keyword evidence="2" id="KW-1185">Reference proteome</keyword>
<evidence type="ECO:0000313" key="2">
    <source>
        <dbReference type="Proteomes" id="UP001501772"/>
    </source>
</evidence>
<name>A0ABP8B1W1_9SPHI</name>
<accession>A0ABP8B1W1</accession>
<protein>
    <recommendedName>
        <fullName evidence="3">Thiol oxidoreductase</fullName>
    </recommendedName>
</protein>
<reference evidence="2" key="1">
    <citation type="journal article" date="2019" name="Int. J. Syst. Evol. Microbiol.">
        <title>The Global Catalogue of Microorganisms (GCM) 10K type strain sequencing project: providing services to taxonomists for standard genome sequencing and annotation.</title>
        <authorList>
            <consortium name="The Broad Institute Genomics Platform"/>
            <consortium name="The Broad Institute Genome Sequencing Center for Infectious Disease"/>
            <person name="Wu L."/>
            <person name="Ma J."/>
        </authorList>
    </citation>
    <scope>NUCLEOTIDE SEQUENCE [LARGE SCALE GENOMIC DNA]</scope>
    <source>
        <strain evidence="2">JCM 17626</strain>
    </source>
</reference>
<dbReference type="InterPro" id="IPR010538">
    <property type="entry name" value="DHOR"/>
</dbReference>
<dbReference type="Proteomes" id="UP001501772">
    <property type="component" value="Unassembled WGS sequence"/>
</dbReference>
<sequence length="200" mass="21415">MVSCEKIIPSSPKEDEILDGPVEGLSYEQLRRFALGDAAFNNEIFTPENGLGPGFVATSCGSCHAGDGKGHPFTTLVRFGQTDETGNKFLEQGGPQLQNRAIPGYKPEQIPAGATFSKFTPPANTGLGFLELVADADILAMADPQDLDNDGISGIPNYAVLPSYVQTLNNAIPLKGKYIHRFGKKAAAYNLLHQTVNAYN</sequence>
<organism evidence="1 2">
    <name type="scientific">Pedobacter jeongneungensis</name>
    <dbReference type="NCBI Taxonomy" id="947309"/>
    <lineage>
        <taxon>Bacteria</taxon>
        <taxon>Pseudomonadati</taxon>
        <taxon>Bacteroidota</taxon>
        <taxon>Sphingobacteriia</taxon>
        <taxon>Sphingobacteriales</taxon>
        <taxon>Sphingobacteriaceae</taxon>
        <taxon>Pedobacter</taxon>
    </lineage>
</organism>
<dbReference type="Pfam" id="PF06537">
    <property type="entry name" value="DHOR"/>
    <property type="match status" value="1"/>
</dbReference>
<evidence type="ECO:0000313" key="1">
    <source>
        <dbReference type="EMBL" id="GAA4196072.1"/>
    </source>
</evidence>